<dbReference type="GO" id="GO:0005840">
    <property type="term" value="C:ribosome"/>
    <property type="evidence" value="ECO:0007669"/>
    <property type="project" value="UniProtKB-KW"/>
</dbReference>
<dbReference type="AlphaFoldDB" id="A0AAW0UT91"/>
<dbReference type="EMBL" id="JARAKH010000006">
    <property type="protein sequence ID" value="KAK8403353.1"/>
    <property type="molecule type" value="Genomic_DNA"/>
</dbReference>
<comment type="similarity">
    <text evidence="1">Belongs to the universal ribosomal protein uL10 family.</text>
</comment>
<keyword evidence="2" id="KW-0689">Ribosomal protein</keyword>
<evidence type="ECO:0000313" key="7">
    <source>
        <dbReference type="EMBL" id="KAK8403354.1"/>
    </source>
</evidence>
<dbReference type="GO" id="GO:1990904">
    <property type="term" value="C:ribonucleoprotein complex"/>
    <property type="evidence" value="ECO:0007669"/>
    <property type="project" value="UniProtKB-KW"/>
</dbReference>
<dbReference type="EMBL" id="JARAKH010000006">
    <property type="protein sequence ID" value="KAK8403351.1"/>
    <property type="molecule type" value="Genomic_DNA"/>
</dbReference>
<dbReference type="EMBL" id="JARAKH010000006">
    <property type="protein sequence ID" value="KAK8403350.1"/>
    <property type="molecule type" value="Genomic_DNA"/>
</dbReference>
<dbReference type="InterPro" id="IPR043141">
    <property type="entry name" value="Ribosomal_uL10-like_sf"/>
</dbReference>
<feature type="compositionally biased region" description="Basic and acidic residues" evidence="6">
    <location>
        <begin position="238"/>
        <end position="252"/>
    </location>
</feature>
<evidence type="ECO:0000256" key="6">
    <source>
        <dbReference type="SAM" id="MobiDB-lite"/>
    </source>
</evidence>
<feature type="region of interest" description="Disordered" evidence="6">
    <location>
        <begin position="235"/>
        <end position="260"/>
    </location>
</feature>
<evidence type="ECO:0000256" key="2">
    <source>
        <dbReference type="ARBA" id="ARBA00022980"/>
    </source>
</evidence>
<sequence length="260" mass="29015">MSVTQVSRLLPVRNPIITAVRTRTRTPNISRPAVPHFTRAVVLELIKPIYKKKDESIHPREKCRRRLKAIEGETKQVNPYEQILANEFREKIENAKLVAIFHMLPTTEAGLTAARLQLIKLDLRYVKHNNTIMRLAFTGTKHEALLSLYKSTTCTFVGDELAVAKLLKIQKKVSCLVLLGGIVEGRFMSVKDLEHYASLPSLHTLQAQLVSILGTPAQQLSQNLSANQMELSSALSRYADDTKPEGDPKPEGDSEASPSP</sequence>
<dbReference type="Gene3D" id="3.30.70.1730">
    <property type="match status" value="1"/>
</dbReference>
<dbReference type="Pfam" id="PF00466">
    <property type="entry name" value="Ribosomal_L10"/>
    <property type="match status" value="1"/>
</dbReference>
<reference evidence="7 8" key="1">
    <citation type="submission" date="2023-03" db="EMBL/GenBank/DDBJ databases">
        <title>High-quality genome of Scylla paramamosain provides insights in environmental adaptation.</title>
        <authorList>
            <person name="Zhang L."/>
        </authorList>
    </citation>
    <scope>NUCLEOTIDE SEQUENCE [LARGE SCALE GENOMIC DNA]</scope>
    <source>
        <strain evidence="7">LZ_2023a</strain>
        <tissue evidence="7">Muscle</tissue>
    </source>
</reference>
<dbReference type="EMBL" id="JARAKH010000006">
    <property type="protein sequence ID" value="KAK8403354.1"/>
    <property type="molecule type" value="Genomic_DNA"/>
</dbReference>
<dbReference type="InterPro" id="IPR001790">
    <property type="entry name" value="Ribosomal_uL10"/>
</dbReference>
<dbReference type="InterPro" id="IPR047865">
    <property type="entry name" value="Ribosomal_uL10_bac_type"/>
</dbReference>
<evidence type="ECO:0000313" key="8">
    <source>
        <dbReference type="Proteomes" id="UP001487740"/>
    </source>
</evidence>
<name>A0AAW0UT91_SCYPA</name>
<comment type="caution">
    <text evidence="7">The sequence shown here is derived from an EMBL/GenBank/DDBJ whole genome shotgun (WGS) entry which is preliminary data.</text>
</comment>
<dbReference type="PANTHER" id="PTHR11560">
    <property type="entry name" value="39S RIBOSOMAL PROTEIN L10, MITOCHONDRIAL"/>
    <property type="match status" value="1"/>
</dbReference>
<protein>
    <recommendedName>
        <fullName evidence="4">Large ribosomal subunit protein uL10m</fullName>
    </recommendedName>
    <alternativeName>
        <fullName evidence="5">39S ribosomal protein L10, mitochondrial</fullName>
    </alternativeName>
</protein>
<keyword evidence="8" id="KW-1185">Reference proteome</keyword>
<evidence type="ECO:0000256" key="3">
    <source>
        <dbReference type="ARBA" id="ARBA00023274"/>
    </source>
</evidence>
<accession>A0AAW0UT91</accession>
<proteinExistence type="inferred from homology"/>
<evidence type="ECO:0000256" key="5">
    <source>
        <dbReference type="ARBA" id="ARBA00035716"/>
    </source>
</evidence>
<dbReference type="SUPFAM" id="SSF160369">
    <property type="entry name" value="Ribosomal protein L10-like"/>
    <property type="match status" value="1"/>
</dbReference>
<organism evidence="7 8">
    <name type="scientific">Scylla paramamosain</name>
    <name type="common">Mud crab</name>
    <dbReference type="NCBI Taxonomy" id="85552"/>
    <lineage>
        <taxon>Eukaryota</taxon>
        <taxon>Metazoa</taxon>
        <taxon>Ecdysozoa</taxon>
        <taxon>Arthropoda</taxon>
        <taxon>Crustacea</taxon>
        <taxon>Multicrustacea</taxon>
        <taxon>Malacostraca</taxon>
        <taxon>Eumalacostraca</taxon>
        <taxon>Eucarida</taxon>
        <taxon>Decapoda</taxon>
        <taxon>Pleocyemata</taxon>
        <taxon>Brachyura</taxon>
        <taxon>Eubrachyura</taxon>
        <taxon>Portunoidea</taxon>
        <taxon>Portunidae</taxon>
        <taxon>Portuninae</taxon>
        <taxon>Scylla</taxon>
    </lineage>
</organism>
<dbReference type="EMBL" id="JARAKH010000006">
    <property type="protein sequence ID" value="KAK8403352.1"/>
    <property type="molecule type" value="Genomic_DNA"/>
</dbReference>
<evidence type="ECO:0000256" key="4">
    <source>
        <dbReference type="ARBA" id="ARBA00035707"/>
    </source>
</evidence>
<dbReference type="Proteomes" id="UP001487740">
    <property type="component" value="Unassembled WGS sequence"/>
</dbReference>
<evidence type="ECO:0000256" key="1">
    <source>
        <dbReference type="ARBA" id="ARBA00008889"/>
    </source>
</evidence>
<gene>
    <name evidence="7" type="ORF">O3P69_000459</name>
</gene>
<keyword evidence="3" id="KW-0687">Ribonucleoprotein</keyword>
<dbReference type="CDD" id="cd05797">
    <property type="entry name" value="Ribosomal_L10"/>
    <property type="match status" value="1"/>
</dbReference>